<dbReference type="EMBL" id="JBFOLK010000005">
    <property type="protein sequence ID" value="KAL2513066.1"/>
    <property type="molecule type" value="Genomic_DNA"/>
</dbReference>
<comment type="caution">
    <text evidence="3">The sequence shown here is derived from an EMBL/GenBank/DDBJ whole genome shotgun (WGS) entry which is preliminary data.</text>
</comment>
<feature type="region of interest" description="Disordered" evidence="1">
    <location>
        <begin position="141"/>
        <end position="185"/>
    </location>
</feature>
<evidence type="ECO:0000259" key="2">
    <source>
        <dbReference type="Pfam" id="PF25597"/>
    </source>
</evidence>
<keyword evidence="4" id="KW-1185">Reference proteome</keyword>
<dbReference type="SUPFAM" id="SSF53098">
    <property type="entry name" value="Ribonuclease H-like"/>
    <property type="match status" value="1"/>
</dbReference>
<dbReference type="InterPro" id="IPR057670">
    <property type="entry name" value="SH3_retrovirus"/>
</dbReference>
<reference evidence="4" key="1">
    <citation type="submission" date="2024-07" db="EMBL/GenBank/DDBJ databases">
        <title>Two chromosome-level genome assemblies of Korean endemic species Abeliophyllum distichum and Forsythia ovata (Oleaceae).</title>
        <authorList>
            <person name="Jang H."/>
        </authorList>
    </citation>
    <scope>NUCLEOTIDE SEQUENCE [LARGE SCALE GENOMIC DNA]</scope>
</reference>
<evidence type="ECO:0000256" key="1">
    <source>
        <dbReference type="SAM" id="MobiDB-lite"/>
    </source>
</evidence>
<dbReference type="InterPro" id="IPR039537">
    <property type="entry name" value="Retrotran_Ty1/copia-like"/>
</dbReference>
<dbReference type="AlphaFoldDB" id="A0ABD1TK36"/>
<name>A0ABD1TK36_9LAMI</name>
<dbReference type="InterPro" id="IPR012337">
    <property type="entry name" value="RNaseH-like_sf"/>
</dbReference>
<evidence type="ECO:0000313" key="4">
    <source>
        <dbReference type="Proteomes" id="UP001604336"/>
    </source>
</evidence>
<proteinExistence type="predicted"/>
<gene>
    <name evidence="3" type="ORF">Adt_18666</name>
</gene>
<feature type="domain" description="Retroviral polymerase SH3-like" evidence="2">
    <location>
        <begin position="54"/>
        <end position="109"/>
    </location>
</feature>
<dbReference type="PANTHER" id="PTHR42648">
    <property type="entry name" value="TRANSPOSASE, PUTATIVE-RELATED"/>
    <property type="match status" value="1"/>
</dbReference>
<accession>A0ABD1TK36</accession>
<dbReference type="PANTHER" id="PTHR42648:SF28">
    <property type="entry name" value="TRANSPOSON-ENCODED PROTEIN WITH RIBONUCLEASE H-LIKE AND RETROVIRUS ZINC FINGER-LIKE DOMAINS"/>
    <property type="match status" value="1"/>
</dbReference>
<evidence type="ECO:0000313" key="3">
    <source>
        <dbReference type="EMBL" id="KAL2513066.1"/>
    </source>
</evidence>
<dbReference type="Pfam" id="PF25597">
    <property type="entry name" value="SH3_retrovirus"/>
    <property type="match status" value="1"/>
</dbReference>
<sequence length="185" mass="20921">MVSSGLPRSFWGKAVMTACHIVNLTPSAALNDRTPFEMWNNMPADYSSLRTFGCSAYSHQNEGKLEPRAQKCVFLGYPQGVKGYRLWARGHGRVKVIISRDVTFNENEMPCLDPKAVNDRHEKKDDFFLTIADNDLEKPNHHSEIEVESDNNQAQTGLEEFVDISPESAIEQDLPVSDDSNLRDY</sequence>
<protein>
    <submittedName>
        <fullName evidence="3">Retrovirus-related Pol polyprotein from transposon TNT 1-94</fullName>
    </submittedName>
</protein>
<organism evidence="3 4">
    <name type="scientific">Abeliophyllum distichum</name>
    <dbReference type="NCBI Taxonomy" id="126358"/>
    <lineage>
        <taxon>Eukaryota</taxon>
        <taxon>Viridiplantae</taxon>
        <taxon>Streptophyta</taxon>
        <taxon>Embryophyta</taxon>
        <taxon>Tracheophyta</taxon>
        <taxon>Spermatophyta</taxon>
        <taxon>Magnoliopsida</taxon>
        <taxon>eudicotyledons</taxon>
        <taxon>Gunneridae</taxon>
        <taxon>Pentapetalae</taxon>
        <taxon>asterids</taxon>
        <taxon>lamiids</taxon>
        <taxon>Lamiales</taxon>
        <taxon>Oleaceae</taxon>
        <taxon>Forsythieae</taxon>
        <taxon>Abeliophyllum</taxon>
    </lineage>
</organism>
<dbReference type="Proteomes" id="UP001604336">
    <property type="component" value="Unassembled WGS sequence"/>
</dbReference>